<evidence type="ECO:0000313" key="2">
    <source>
        <dbReference type="EMBL" id="GAA4459810.1"/>
    </source>
</evidence>
<proteinExistence type="predicted"/>
<dbReference type="Pfam" id="PF01266">
    <property type="entry name" value="DAO"/>
    <property type="match status" value="1"/>
</dbReference>
<comment type="caution">
    <text evidence="2">The sequence shown here is derived from an EMBL/GenBank/DDBJ whole genome shotgun (WGS) entry which is preliminary data.</text>
</comment>
<dbReference type="InterPro" id="IPR036188">
    <property type="entry name" value="FAD/NAD-bd_sf"/>
</dbReference>
<dbReference type="Gene3D" id="3.30.9.10">
    <property type="entry name" value="D-Amino Acid Oxidase, subunit A, domain 2"/>
    <property type="match status" value="1"/>
</dbReference>
<sequence>MHADHIIVGQGLCGTLLSRLLVREGKSVLVIDDRDPAAAGRNAGGIINPVTGKRLVRSWMIDELLPFARTTYRAIEQELRIPLLTELSILDMYHTTDERTLFEERQQSDNEYLHTYTNDKWQQYFSYRYGIGEIAPCMLVDLRMLMDAWRVKLQNTNAVLEERFDIAALKVNEDGVSYKGISAGSIIFCDGAACADNPYFDRLPWSKDKGEVLTVSIPGLPREHIYKQGISIVPWRDGLFWVGASHDWKYTTLSPTPAFRKSVTDHLDNWLRLPYEVVDHIAALRPANFDRKPFIGMHPIHERIGIFNGMGGKGCSMAPYFAQHFCDHLVGHTSIMPDVDVRRYNKILSK</sequence>
<dbReference type="RefSeq" id="WP_345077012.1">
    <property type="nucleotide sequence ID" value="NZ_BAABFA010000001.1"/>
</dbReference>
<dbReference type="Proteomes" id="UP001500067">
    <property type="component" value="Unassembled WGS sequence"/>
</dbReference>
<gene>
    <name evidence="2" type="ORF">GCM10023093_01490</name>
</gene>
<dbReference type="SUPFAM" id="SSF51971">
    <property type="entry name" value="Nucleotide-binding domain"/>
    <property type="match status" value="1"/>
</dbReference>
<dbReference type="SUPFAM" id="SSF54373">
    <property type="entry name" value="FAD-linked reductases, C-terminal domain"/>
    <property type="match status" value="1"/>
</dbReference>
<reference evidence="3" key="1">
    <citation type="journal article" date="2019" name="Int. J. Syst. Evol. Microbiol.">
        <title>The Global Catalogue of Microorganisms (GCM) 10K type strain sequencing project: providing services to taxonomists for standard genome sequencing and annotation.</title>
        <authorList>
            <consortium name="The Broad Institute Genomics Platform"/>
            <consortium name="The Broad Institute Genome Sequencing Center for Infectious Disease"/>
            <person name="Wu L."/>
            <person name="Ma J."/>
        </authorList>
    </citation>
    <scope>NUCLEOTIDE SEQUENCE [LARGE SCALE GENOMIC DNA]</scope>
    <source>
        <strain evidence="3">JCM 32105</strain>
    </source>
</reference>
<protein>
    <submittedName>
        <fullName evidence="2">FAD-binding oxidoreductase</fullName>
    </submittedName>
</protein>
<evidence type="ECO:0000259" key="1">
    <source>
        <dbReference type="Pfam" id="PF01266"/>
    </source>
</evidence>
<dbReference type="InterPro" id="IPR006076">
    <property type="entry name" value="FAD-dep_OxRdtase"/>
</dbReference>
<dbReference type="Gene3D" id="3.50.50.60">
    <property type="entry name" value="FAD/NAD(P)-binding domain"/>
    <property type="match status" value="1"/>
</dbReference>
<organism evidence="2 3">
    <name type="scientific">Nemorincola caseinilytica</name>
    <dbReference type="NCBI Taxonomy" id="2054315"/>
    <lineage>
        <taxon>Bacteria</taxon>
        <taxon>Pseudomonadati</taxon>
        <taxon>Bacteroidota</taxon>
        <taxon>Chitinophagia</taxon>
        <taxon>Chitinophagales</taxon>
        <taxon>Chitinophagaceae</taxon>
        <taxon>Nemorincola</taxon>
    </lineage>
</organism>
<dbReference type="PANTHER" id="PTHR13847">
    <property type="entry name" value="SARCOSINE DEHYDROGENASE-RELATED"/>
    <property type="match status" value="1"/>
</dbReference>
<evidence type="ECO:0000313" key="3">
    <source>
        <dbReference type="Proteomes" id="UP001500067"/>
    </source>
</evidence>
<keyword evidence="3" id="KW-1185">Reference proteome</keyword>
<dbReference type="EMBL" id="BAABFA010000001">
    <property type="protein sequence ID" value="GAA4459810.1"/>
    <property type="molecule type" value="Genomic_DNA"/>
</dbReference>
<name>A0ABP8N1R6_9BACT</name>
<feature type="domain" description="FAD dependent oxidoreductase" evidence="1">
    <location>
        <begin position="4"/>
        <end position="327"/>
    </location>
</feature>
<accession>A0ABP8N1R6</accession>